<dbReference type="PANTHER" id="PTHR21237:SF23">
    <property type="entry name" value="GRPE PROTEIN HOMOLOG, MITOCHONDRIAL"/>
    <property type="match status" value="1"/>
</dbReference>
<dbReference type="PROSITE" id="PS01071">
    <property type="entry name" value="GRPE"/>
    <property type="match status" value="1"/>
</dbReference>
<name>A0A3M7Q2G0_BRAPC</name>
<dbReference type="CDD" id="cd00446">
    <property type="entry name" value="GrpE"/>
    <property type="match status" value="1"/>
</dbReference>
<sequence>MLVKISRSLFSSNGGRCASILNKYTTETVQNEPSKEQKAEKTEETKLFESQMKELEEKLTKSEQEKLELKDKFLRAMAETENTRVRMRKQIDDAKIFGIQGFCKDLLEVADILKLAIENTDPKKSTDPLEKNIVERLNSMHQGLVMTESRLLKIFEKHGLVQIKPTSGEKFDPNLHEAIFQVPITNKESGTVAIVSKIGFKLHERVIRAAQVGVVQ</sequence>
<evidence type="ECO:0000256" key="2">
    <source>
        <dbReference type="ARBA" id="ARBA00009054"/>
    </source>
</evidence>
<comment type="function">
    <text evidence="4">Essential component of the PAM complex, a complex required for the translocation of transit peptide-containing proteins from the inner membrane into the mitochondrial matrix in an ATP-dependent manner.</text>
</comment>
<dbReference type="InterPro" id="IPR000740">
    <property type="entry name" value="GrpE"/>
</dbReference>
<evidence type="ECO:0000313" key="7">
    <source>
        <dbReference type="EMBL" id="RNA05610.1"/>
    </source>
</evidence>
<evidence type="ECO:0000313" key="8">
    <source>
        <dbReference type="Proteomes" id="UP000276133"/>
    </source>
</evidence>
<dbReference type="Gene3D" id="3.90.20.20">
    <property type="match status" value="1"/>
</dbReference>
<gene>
    <name evidence="7" type="ORF">BpHYR1_034897</name>
</gene>
<dbReference type="GO" id="GO:0030150">
    <property type="term" value="P:protein import into mitochondrial matrix"/>
    <property type="evidence" value="ECO:0007669"/>
    <property type="project" value="TreeGrafter"/>
</dbReference>
<dbReference type="GO" id="GO:0051087">
    <property type="term" value="F:protein-folding chaperone binding"/>
    <property type="evidence" value="ECO:0007669"/>
    <property type="project" value="InterPro"/>
</dbReference>
<keyword evidence="4" id="KW-0496">Mitochondrion</keyword>
<dbReference type="InterPro" id="IPR013805">
    <property type="entry name" value="GrpE_CC"/>
</dbReference>
<organism evidence="7 8">
    <name type="scientific">Brachionus plicatilis</name>
    <name type="common">Marine rotifer</name>
    <name type="synonym">Brachionus muelleri</name>
    <dbReference type="NCBI Taxonomy" id="10195"/>
    <lineage>
        <taxon>Eukaryota</taxon>
        <taxon>Metazoa</taxon>
        <taxon>Spiralia</taxon>
        <taxon>Gnathifera</taxon>
        <taxon>Rotifera</taxon>
        <taxon>Eurotatoria</taxon>
        <taxon>Monogononta</taxon>
        <taxon>Pseudotrocha</taxon>
        <taxon>Ploima</taxon>
        <taxon>Brachionidae</taxon>
        <taxon>Brachionus</taxon>
    </lineage>
</organism>
<dbReference type="InterPro" id="IPR009012">
    <property type="entry name" value="GrpE_head"/>
</dbReference>
<keyword evidence="8" id="KW-1185">Reference proteome</keyword>
<dbReference type="OrthoDB" id="201635at2759"/>
<dbReference type="STRING" id="10195.A0A3M7Q2G0"/>
<dbReference type="Proteomes" id="UP000276133">
    <property type="component" value="Unassembled WGS sequence"/>
</dbReference>
<dbReference type="GO" id="GO:0051082">
    <property type="term" value="F:unfolded protein binding"/>
    <property type="evidence" value="ECO:0007669"/>
    <property type="project" value="TreeGrafter"/>
</dbReference>
<comment type="caution">
    <text evidence="7">The sequence shown here is derived from an EMBL/GenBank/DDBJ whole genome shotgun (WGS) entry which is preliminary data.</text>
</comment>
<dbReference type="EMBL" id="REGN01007659">
    <property type="protein sequence ID" value="RNA05610.1"/>
    <property type="molecule type" value="Genomic_DNA"/>
</dbReference>
<dbReference type="Pfam" id="PF01025">
    <property type="entry name" value="GrpE"/>
    <property type="match status" value="1"/>
</dbReference>
<evidence type="ECO:0000256" key="3">
    <source>
        <dbReference type="ARBA" id="ARBA00023186"/>
    </source>
</evidence>
<dbReference type="SUPFAM" id="SSF51064">
    <property type="entry name" value="Head domain of nucleotide exchange factor GrpE"/>
    <property type="match status" value="1"/>
</dbReference>
<dbReference type="GO" id="GO:0001405">
    <property type="term" value="C:PAM complex, Tim23 associated import motor"/>
    <property type="evidence" value="ECO:0007669"/>
    <property type="project" value="TreeGrafter"/>
</dbReference>
<feature type="coiled-coil region" evidence="6">
    <location>
        <begin position="38"/>
        <end position="72"/>
    </location>
</feature>
<keyword evidence="6" id="KW-0175">Coiled coil</keyword>
<protein>
    <recommendedName>
        <fullName evidence="4">GrpE protein homolog</fullName>
    </recommendedName>
</protein>
<comment type="subcellular location">
    <subcellularLocation>
        <location evidence="1 4">Mitochondrion matrix</location>
    </subcellularLocation>
</comment>
<evidence type="ECO:0000256" key="1">
    <source>
        <dbReference type="ARBA" id="ARBA00004305"/>
    </source>
</evidence>
<dbReference type="Gene3D" id="2.30.22.10">
    <property type="entry name" value="Head domain of nucleotide exchange factor GrpE"/>
    <property type="match status" value="1"/>
</dbReference>
<evidence type="ECO:0000256" key="6">
    <source>
        <dbReference type="SAM" id="Coils"/>
    </source>
</evidence>
<dbReference type="PRINTS" id="PR00773">
    <property type="entry name" value="GRPEPROTEIN"/>
</dbReference>
<dbReference type="FunFam" id="2.30.22.10:FF:000002">
    <property type="entry name" value="GrpE protein homolog"/>
    <property type="match status" value="1"/>
</dbReference>
<proteinExistence type="inferred from homology"/>
<dbReference type="SUPFAM" id="SSF58014">
    <property type="entry name" value="Coiled-coil domain of nucleotide exchange factor GrpE"/>
    <property type="match status" value="1"/>
</dbReference>
<evidence type="ECO:0000256" key="4">
    <source>
        <dbReference type="RuleBase" id="RU000640"/>
    </source>
</evidence>
<dbReference type="HAMAP" id="MF_01151">
    <property type="entry name" value="GrpE"/>
    <property type="match status" value="1"/>
</dbReference>
<dbReference type="GO" id="GO:0000774">
    <property type="term" value="F:adenyl-nucleotide exchange factor activity"/>
    <property type="evidence" value="ECO:0007669"/>
    <property type="project" value="InterPro"/>
</dbReference>
<dbReference type="AlphaFoldDB" id="A0A3M7Q2G0"/>
<dbReference type="GO" id="GO:0042803">
    <property type="term" value="F:protein homodimerization activity"/>
    <property type="evidence" value="ECO:0007669"/>
    <property type="project" value="InterPro"/>
</dbReference>
<dbReference type="GO" id="GO:0006457">
    <property type="term" value="P:protein folding"/>
    <property type="evidence" value="ECO:0007669"/>
    <property type="project" value="InterPro"/>
</dbReference>
<dbReference type="PANTHER" id="PTHR21237">
    <property type="entry name" value="GRPE PROTEIN"/>
    <property type="match status" value="1"/>
</dbReference>
<comment type="similarity">
    <text evidence="2 5">Belongs to the GrpE family.</text>
</comment>
<accession>A0A3M7Q2G0</accession>
<keyword evidence="3 4" id="KW-0143">Chaperone</keyword>
<evidence type="ECO:0000256" key="5">
    <source>
        <dbReference type="RuleBase" id="RU004478"/>
    </source>
</evidence>
<reference evidence="7 8" key="1">
    <citation type="journal article" date="2018" name="Sci. Rep.">
        <title>Genomic signatures of local adaptation to the degree of environmental predictability in rotifers.</title>
        <authorList>
            <person name="Franch-Gras L."/>
            <person name="Hahn C."/>
            <person name="Garcia-Roger E.M."/>
            <person name="Carmona M.J."/>
            <person name="Serra M."/>
            <person name="Gomez A."/>
        </authorList>
    </citation>
    <scope>NUCLEOTIDE SEQUENCE [LARGE SCALE GENOMIC DNA]</scope>
    <source>
        <strain evidence="7">HYR1</strain>
    </source>
</reference>